<dbReference type="OrthoDB" id="411076at2759"/>
<dbReference type="AlphaFoldDB" id="A0A7R9BJW4"/>
<reference evidence="2" key="1">
    <citation type="submission" date="2020-11" db="EMBL/GenBank/DDBJ databases">
        <authorList>
            <person name="Tran Van P."/>
        </authorList>
    </citation>
    <scope>NUCLEOTIDE SEQUENCE</scope>
</reference>
<dbReference type="EMBL" id="CAJPEX010000394">
    <property type="protein sequence ID" value="CAG0915471.1"/>
    <property type="molecule type" value="Genomic_DNA"/>
</dbReference>
<dbReference type="InterPro" id="IPR032675">
    <property type="entry name" value="LRR_dom_sf"/>
</dbReference>
<name>A0A7R9BJW4_9CRUS</name>
<dbReference type="Gene3D" id="3.80.10.10">
    <property type="entry name" value="Ribonuclease Inhibitor"/>
    <property type="match status" value="1"/>
</dbReference>
<evidence type="ECO:0000256" key="1">
    <source>
        <dbReference type="SAM" id="MobiDB-lite"/>
    </source>
</evidence>
<sequence>MAAIVCSSASTHACGTRWCSTASESLTHRARRQSHQVSTSSDTYARNGDSRKARTVSYTQVPRATLMTSLMMNRGSLGPVMCSNMAMTYFVGGHRMMGGMQVSFSGFEDCGIMANLETLGLRICSISGRKIDFSRFAKSFPVLTELAMGSGISFDFTGPKSETDVAKLMLSKLQKLYFHQATFDGLQPKLPLGALKNLTSLTIESAAKLTSQDLQEIATLPLLTSLGLTRLMILKLRRASSVDDDVLVAIAQHFTVLKSLDITECTRVTDTGVAAVVRNCLQLESLEAGENDQLRGTDWLDRLLQARPRFQHLAVPGTLCESAVPEDLKLKTNTLSRKENDLFL</sequence>
<dbReference type="EMBL" id="OA882431">
    <property type="protein sequence ID" value="CAD7275319.1"/>
    <property type="molecule type" value="Genomic_DNA"/>
</dbReference>
<evidence type="ECO:0000313" key="3">
    <source>
        <dbReference type="Proteomes" id="UP000678499"/>
    </source>
</evidence>
<accession>A0A7R9BJW4</accession>
<gene>
    <name evidence="2" type="ORF">NMOB1V02_LOCUS3118</name>
</gene>
<organism evidence="2">
    <name type="scientific">Notodromas monacha</name>
    <dbReference type="NCBI Taxonomy" id="399045"/>
    <lineage>
        <taxon>Eukaryota</taxon>
        <taxon>Metazoa</taxon>
        <taxon>Ecdysozoa</taxon>
        <taxon>Arthropoda</taxon>
        <taxon>Crustacea</taxon>
        <taxon>Oligostraca</taxon>
        <taxon>Ostracoda</taxon>
        <taxon>Podocopa</taxon>
        <taxon>Podocopida</taxon>
        <taxon>Cypridocopina</taxon>
        <taxon>Cypridoidea</taxon>
        <taxon>Cyprididae</taxon>
        <taxon>Notodromas</taxon>
    </lineage>
</organism>
<feature type="region of interest" description="Disordered" evidence="1">
    <location>
        <begin position="30"/>
        <end position="54"/>
    </location>
</feature>
<protein>
    <submittedName>
        <fullName evidence="2">Uncharacterized protein</fullName>
    </submittedName>
</protein>
<feature type="compositionally biased region" description="Polar residues" evidence="1">
    <location>
        <begin position="35"/>
        <end position="44"/>
    </location>
</feature>
<dbReference type="SMART" id="SM00367">
    <property type="entry name" value="LRR_CC"/>
    <property type="match status" value="3"/>
</dbReference>
<proteinExistence type="predicted"/>
<keyword evidence="3" id="KW-1185">Reference proteome</keyword>
<dbReference type="Proteomes" id="UP000678499">
    <property type="component" value="Unassembled WGS sequence"/>
</dbReference>
<dbReference type="InterPro" id="IPR006553">
    <property type="entry name" value="Leu-rich_rpt_Cys-con_subtyp"/>
</dbReference>
<evidence type="ECO:0000313" key="2">
    <source>
        <dbReference type="EMBL" id="CAD7275319.1"/>
    </source>
</evidence>
<dbReference type="SUPFAM" id="SSF52047">
    <property type="entry name" value="RNI-like"/>
    <property type="match status" value="1"/>
</dbReference>